<protein>
    <submittedName>
        <fullName evidence="1">Uncharacterized protein</fullName>
    </submittedName>
</protein>
<gene>
    <name evidence="1" type="ORF">C1850_10175</name>
</gene>
<proteinExistence type="predicted"/>
<evidence type="ECO:0000313" key="2">
    <source>
        <dbReference type="Proteomes" id="UP000253805"/>
    </source>
</evidence>
<comment type="caution">
    <text evidence="1">The sequence shown here is derived from an EMBL/GenBank/DDBJ whole genome shotgun (WGS) entry which is preliminary data.</text>
</comment>
<dbReference type="EMBL" id="PPUT01000032">
    <property type="protein sequence ID" value="RDC42155.1"/>
    <property type="molecule type" value="Genomic_DNA"/>
</dbReference>
<evidence type="ECO:0000313" key="1">
    <source>
        <dbReference type="EMBL" id="RDC42155.1"/>
    </source>
</evidence>
<accession>A0A369NVJ0</accession>
<reference evidence="1 2" key="1">
    <citation type="journal article" date="2018" name="Elife">
        <title>Discovery and characterization of a prevalent human gut bacterial enzyme sufficient for the inactivation of a family of plant toxins.</title>
        <authorList>
            <person name="Koppel N."/>
            <person name="Bisanz J.E."/>
            <person name="Pandelia M.E."/>
            <person name="Turnbaugh P.J."/>
            <person name="Balskus E.P."/>
        </authorList>
    </citation>
    <scope>NUCLEOTIDE SEQUENCE [LARGE SCALE GENOMIC DNA]</scope>
    <source>
        <strain evidence="1 2">OB21 GAM 11</strain>
    </source>
</reference>
<name>A0A369NVJ0_9ACTN</name>
<dbReference type="Proteomes" id="UP000253805">
    <property type="component" value="Unassembled WGS sequence"/>
</dbReference>
<dbReference type="AlphaFoldDB" id="A0A369NVJ0"/>
<sequence>MATSVDMTKRAFAVAFDNLEILRALLQKAEWRMQLATWIIVKYSLSRATMQEKAVAAATATAPRID</sequence>
<organism evidence="1 2">
    <name type="scientific">Adlercreutzia equolifaciens subsp. celatus</name>
    <dbReference type="NCBI Taxonomy" id="394340"/>
    <lineage>
        <taxon>Bacteria</taxon>
        <taxon>Bacillati</taxon>
        <taxon>Actinomycetota</taxon>
        <taxon>Coriobacteriia</taxon>
        <taxon>Eggerthellales</taxon>
        <taxon>Eggerthellaceae</taxon>
        <taxon>Adlercreutzia</taxon>
    </lineage>
</organism>